<keyword evidence="7" id="KW-1185">Reference proteome</keyword>
<dbReference type="AlphaFoldDB" id="A0AAW9R9H7"/>
<name>A0AAW9R9H7_9GAMM</name>
<accession>A0AAW9R9H7</accession>
<evidence type="ECO:0000259" key="5">
    <source>
        <dbReference type="PROSITE" id="PS50930"/>
    </source>
</evidence>
<evidence type="ECO:0000256" key="3">
    <source>
        <dbReference type="PROSITE-ProRule" id="PRU00169"/>
    </source>
</evidence>
<dbReference type="SMART" id="SM00448">
    <property type="entry name" value="REC"/>
    <property type="match status" value="1"/>
</dbReference>
<proteinExistence type="predicted"/>
<evidence type="ECO:0000259" key="4">
    <source>
        <dbReference type="PROSITE" id="PS50110"/>
    </source>
</evidence>
<reference evidence="6 7" key="1">
    <citation type="journal article" date="2016" name="Antonie Van Leeuwenhoek">
        <title>Denitratimonas tolerans gen. nov., sp. nov., a denitrifying bacterium isolated from a bioreactor for tannery wastewater treatment.</title>
        <authorList>
            <person name="Han S.I."/>
            <person name="Kim J.O."/>
            <person name="Lee Y.R."/>
            <person name="Ekpeghere K.I."/>
            <person name="Koh S.C."/>
            <person name="Whang K.S."/>
        </authorList>
    </citation>
    <scope>NUCLEOTIDE SEQUENCE [LARGE SCALE GENOMIC DNA]</scope>
    <source>
        <strain evidence="6 7">KACC 17565</strain>
    </source>
</reference>
<dbReference type="InterPro" id="IPR039420">
    <property type="entry name" value="WalR-like"/>
</dbReference>
<dbReference type="PROSITE" id="PS50110">
    <property type="entry name" value="RESPONSE_REGULATORY"/>
    <property type="match status" value="1"/>
</dbReference>
<organism evidence="6 7">
    <name type="scientific">Denitratimonas tolerans</name>
    <dbReference type="NCBI Taxonomy" id="1338420"/>
    <lineage>
        <taxon>Bacteria</taxon>
        <taxon>Pseudomonadati</taxon>
        <taxon>Pseudomonadota</taxon>
        <taxon>Gammaproteobacteria</taxon>
        <taxon>Lysobacterales</taxon>
        <taxon>Lysobacteraceae</taxon>
        <taxon>Denitratimonas</taxon>
    </lineage>
</organism>
<dbReference type="InterPro" id="IPR011006">
    <property type="entry name" value="CheY-like_superfamily"/>
</dbReference>
<dbReference type="SUPFAM" id="SSF52172">
    <property type="entry name" value="CheY-like"/>
    <property type="match status" value="1"/>
</dbReference>
<dbReference type="PROSITE" id="PS50930">
    <property type="entry name" value="HTH_LYTTR"/>
    <property type="match status" value="1"/>
</dbReference>
<gene>
    <name evidence="6" type="ORF">WB794_11560</name>
</gene>
<evidence type="ECO:0000313" key="7">
    <source>
        <dbReference type="Proteomes" id="UP001364472"/>
    </source>
</evidence>
<keyword evidence="2 6" id="KW-0238">DNA-binding</keyword>
<dbReference type="SMART" id="SM00850">
    <property type="entry name" value="LytTR"/>
    <property type="match status" value="1"/>
</dbReference>
<evidence type="ECO:0000256" key="1">
    <source>
        <dbReference type="ARBA" id="ARBA00023012"/>
    </source>
</evidence>
<dbReference type="GO" id="GO:0032993">
    <property type="term" value="C:protein-DNA complex"/>
    <property type="evidence" value="ECO:0007669"/>
    <property type="project" value="TreeGrafter"/>
</dbReference>
<feature type="modified residue" description="4-aspartylphosphate" evidence="3">
    <location>
        <position position="53"/>
    </location>
</feature>
<dbReference type="GO" id="GO:0000156">
    <property type="term" value="F:phosphorelay response regulator activity"/>
    <property type="evidence" value="ECO:0007669"/>
    <property type="project" value="TreeGrafter"/>
</dbReference>
<keyword evidence="1" id="KW-0902">Two-component regulatory system</keyword>
<dbReference type="Pfam" id="PF04397">
    <property type="entry name" value="LytTR"/>
    <property type="match status" value="1"/>
</dbReference>
<dbReference type="PANTHER" id="PTHR48111:SF3">
    <property type="entry name" value="TRANSCRIPTIONAL REGULATORY PROTEIN BTSR"/>
    <property type="match status" value="1"/>
</dbReference>
<dbReference type="Gene3D" id="2.40.50.1020">
    <property type="entry name" value="LytTr DNA-binding domain"/>
    <property type="match status" value="1"/>
</dbReference>
<dbReference type="InterPro" id="IPR007492">
    <property type="entry name" value="LytTR_DNA-bd_dom"/>
</dbReference>
<dbReference type="InterPro" id="IPR001789">
    <property type="entry name" value="Sig_transdc_resp-reg_receiver"/>
</dbReference>
<dbReference type="PANTHER" id="PTHR48111">
    <property type="entry name" value="REGULATOR OF RPOS"/>
    <property type="match status" value="1"/>
</dbReference>
<feature type="domain" description="Response regulatory" evidence="4">
    <location>
        <begin position="2"/>
        <end position="116"/>
    </location>
</feature>
<dbReference type="GO" id="GO:0006355">
    <property type="term" value="P:regulation of DNA-templated transcription"/>
    <property type="evidence" value="ECO:0007669"/>
    <property type="project" value="TreeGrafter"/>
</dbReference>
<protein>
    <submittedName>
        <fullName evidence="6">LytTR family DNA-binding domain-containing protein</fullName>
    </submittedName>
</protein>
<dbReference type="GO" id="GO:0005829">
    <property type="term" value="C:cytosol"/>
    <property type="evidence" value="ECO:0007669"/>
    <property type="project" value="TreeGrafter"/>
</dbReference>
<dbReference type="GO" id="GO:0000976">
    <property type="term" value="F:transcription cis-regulatory region binding"/>
    <property type="evidence" value="ECO:0007669"/>
    <property type="project" value="TreeGrafter"/>
</dbReference>
<dbReference type="EMBL" id="JBBDHC010000018">
    <property type="protein sequence ID" value="MEJ1250308.1"/>
    <property type="molecule type" value="Genomic_DNA"/>
</dbReference>
<dbReference type="Gene3D" id="3.40.50.2300">
    <property type="match status" value="1"/>
</dbReference>
<dbReference type="Pfam" id="PF00072">
    <property type="entry name" value="Response_reg"/>
    <property type="match status" value="1"/>
</dbReference>
<keyword evidence="3" id="KW-0597">Phosphoprotein</keyword>
<sequence length="243" mass="27013">MKLLIADDEPLARRRLRDLIADIGGYEVVGEAADGREACELAARLVPDAVILDIAMPVLDGLEAAHHLAQLPNPPAVIFCTAYDEHALAAFEAQAVDYLVKPIRGERLAEALARAGRFRHGMPARAAPAAVPARRSHLSARMRGSLRLIPVQDIRYLQAEDKYVVVHHSHGEDLIEDTLKALEAEFGDGFIRVHRNCLVAAHEIRELQHHPDGRGLVCLRHYPVCLEVSRRNLRAVRERLTNL</sequence>
<evidence type="ECO:0000313" key="6">
    <source>
        <dbReference type="EMBL" id="MEJ1250308.1"/>
    </source>
</evidence>
<dbReference type="RefSeq" id="WP_337336012.1">
    <property type="nucleotide sequence ID" value="NZ_JBBDHC010000018.1"/>
</dbReference>
<evidence type="ECO:0000256" key="2">
    <source>
        <dbReference type="ARBA" id="ARBA00023125"/>
    </source>
</evidence>
<feature type="domain" description="HTH LytTR-type" evidence="5">
    <location>
        <begin position="138"/>
        <end position="242"/>
    </location>
</feature>
<comment type="caution">
    <text evidence="6">The sequence shown here is derived from an EMBL/GenBank/DDBJ whole genome shotgun (WGS) entry which is preliminary data.</text>
</comment>
<dbReference type="Proteomes" id="UP001364472">
    <property type="component" value="Unassembled WGS sequence"/>
</dbReference>